<dbReference type="Gene3D" id="2.120.10.80">
    <property type="entry name" value="Kelch-type beta propeller"/>
    <property type="match status" value="1"/>
</dbReference>
<gene>
    <name evidence="4" type="primary">Contig9466.g482</name>
    <name evidence="4" type="ORF">STYLEM_3286</name>
</gene>
<evidence type="ECO:0008006" key="6">
    <source>
        <dbReference type="Google" id="ProtNLM"/>
    </source>
</evidence>
<dbReference type="PANTHER" id="PTHR45632">
    <property type="entry name" value="LD33804P"/>
    <property type="match status" value="1"/>
</dbReference>
<feature type="compositionally biased region" description="Polar residues" evidence="3">
    <location>
        <begin position="15"/>
        <end position="28"/>
    </location>
</feature>
<dbReference type="Proteomes" id="UP000039865">
    <property type="component" value="Unassembled WGS sequence"/>
</dbReference>
<proteinExistence type="predicted"/>
<evidence type="ECO:0000256" key="2">
    <source>
        <dbReference type="ARBA" id="ARBA00022737"/>
    </source>
</evidence>
<keyword evidence="5" id="KW-1185">Reference proteome</keyword>
<sequence>MSDGLIIGKMKNPKKNQQNDQTEQQNVESDIHQSQEESKTEINQIEAAVDQLKLSENAKIDEQEEDLEALYDDDKKEVVKVEEQKHQGGLQNCLLVFNDIHVCQFDLDKKKWDIGDLIGNAEDYPIFQNSQATLVPKDLAKPIKQVIFSGGIFNQQVQRSVTRYDMMYEVRLGGKQDLVVKLHQDHKPLPIPVYLHQAAVVRGKGDNKNTLTILVIGGKDSIQSLESLDSVYALKFKFQEDEFIREEEIKEAEEFVENQNWIKLASMQNKRHSFGCSVVGEEERYVYVYGGITGQLKDSHKPILAGISVERFDIYDNKWTTIQISNIPRLASFGFDVDINSGQMYIVGGSNGECTTTQTWKIDFLKQEATNMELDLDLPTALSKVMVRFVKDTNKYKLLCFGGLESEGMNLITEFGQKGWSAQEESHLLLNVIEDNELIFYPSLSLQ</sequence>
<dbReference type="EMBL" id="CCKQ01003185">
    <property type="protein sequence ID" value="CDW74292.1"/>
    <property type="molecule type" value="Genomic_DNA"/>
</dbReference>
<evidence type="ECO:0000313" key="4">
    <source>
        <dbReference type="EMBL" id="CDW74292.1"/>
    </source>
</evidence>
<feature type="region of interest" description="Disordered" evidence="3">
    <location>
        <begin position="1"/>
        <end position="40"/>
    </location>
</feature>
<keyword evidence="2" id="KW-0677">Repeat</keyword>
<dbReference type="InterPro" id="IPR015915">
    <property type="entry name" value="Kelch-typ_b-propeller"/>
</dbReference>
<evidence type="ECO:0000256" key="1">
    <source>
        <dbReference type="ARBA" id="ARBA00022441"/>
    </source>
</evidence>
<protein>
    <recommendedName>
        <fullName evidence="6">Kelch motif family protein</fullName>
    </recommendedName>
</protein>
<dbReference type="InParanoid" id="A0A077ZYM9"/>
<dbReference type="AlphaFoldDB" id="A0A077ZYM9"/>
<dbReference type="SUPFAM" id="SSF50965">
    <property type="entry name" value="Galactose oxidase, central domain"/>
    <property type="match status" value="1"/>
</dbReference>
<name>A0A077ZYM9_STYLE</name>
<evidence type="ECO:0000313" key="5">
    <source>
        <dbReference type="Proteomes" id="UP000039865"/>
    </source>
</evidence>
<evidence type="ECO:0000256" key="3">
    <source>
        <dbReference type="SAM" id="MobiDB-lite"/>
    </source>
</evidence>
<dbReference type="InterPro" id="IPR011043">
    <property type="entry name" value="Gal_Oxase/kelch_b-propeller"/>
</dbReference>
<reference evidence="4 5" key="1">
    <citation type="submission" date="2014-06" db="EMBL/GenBank/DDBJ databases">
        <authorList>
            <person name="Swart Estienne"/>
        </authorList>
    </citation>
    <scope>NUCLEOTIDE SEQUENCE [LARGE SCALE GENOMIC DNA]</scope>
    <source>
        <strain evidence="4 5">130c</strain>
    </source>
</reference>
<keyword evidence="1" id="KW-0880">Kelch repeat</keyword>
<feature type="compositionally biased region" description="Basic and acidic residues" evidence="3">
    <location>
        <begin position="29"/>
        <end position="40"/>
    </location>
</feature>
<accession>A0A077ZYM9</accession>
<dbReference type="PANTHER" id="PTHR45632:SF3">
    <property type="entry name" value="KELCH-LIKE PROTEIN 32"/>
    <property type="match status" value="1"/>
</dbReference>
<organism evidence="4 5">
    <name type="scientific">Stylonychia lemnae</name>
    <name type="common">Ciliate</name>
    <dbReference type="NCBI Taxonomy" id="5949"/>
    <lineage>
        <taxon>Eukaryota</taxon>
        <taxon>Sar</taxon>
        <taxon>Alveolata</taxon>
        <taxon>Ciliophora</taxon>
        <taxon>Intramacronucleata</taxon>
        <taxon>Spirotrichea</taxon>
        <taxon>Stichotrichia</taxon>
        <taxon>Sporadotrichida</taxon>
        <taxon>Oxytrichidae</taxon>
        <taxon>Stylonychinae</taxon>
        <taxon>Stylonychia</taxon>
    </lineage>
</organism>